<comment type="catalytic activity">
    <reaction evidence="8">
        <text>L-seryl-[protein] + ATP = O-phospho-L-seryl-[protein] + ADP + H(+)</text>
        <dbReference type="Rhea" id="RHEA:17989"/>
        <dbReference type="Rhea" id="RHEA-COMP:9863"/>
        <dbReference type="Rhea" id="RHEA-COMP:11604"/>
        <dbReference type="ChEBI" id="CHEBI:15378"/>
        <dbReference type="ChEBI" id="CHEBI:29999"/>
        <dbReference type="ChEBI" id="CHEBI:30616"/>
        <dbReference type="ChEBI" id="CHEBI:83421"/>
        <dbReference type="ChEBI" id="CHEBI:456216"/>
        <dbReference type="EC" id="2.7.11.1"/>
    </reaction>
</comment>
<sequence>MTFGGRLLTSLYTPRTFKRYFSSVSSALQESGDNTYNLIIHEELWGFQLPIVMDFFKTSLGAVWGLVVASLSEPRLVTAHYLPYGLLKIRVKMDHVALKILTGYSSQMNFEHKLREVDDHRRFNYGPLSAHDCGSQMITHFTHPGIEDDGEHLCLALELLQTDVQTVIRLQPDQEFLPLNIVTRILSHTLKGLETSHRHGIPAYRHFYLPQTNFDDPDINVIHTLLQMNMVIGEPVHPILLQAFPLDSQYYDEKRALKFADASLVRHVPVSEMIQEARSSSPLESADLEGAARLIERCLNYSMSQRPTICINAGDINWLGKEDIIKLQPISPFPINEEPLGLPTEAGYGYFQDKPGNSIGPDGRFIIQAELGFGTASGVWLTKDGINNSYVSLKILKGYASQMNYKHKLRELDVHQCFILPLLTYTTSALE</sequence>
<evidence type="ECO:0000256" key="8">
    <source>
        <dbReference type="ARBA" id="ARBA00048679"/>
    </source>
</evidence>
<evidence type="ECO:0000256" key="1">
    <source>
        <dbReference type="ARBA" id="ARBA00012513"/>
    </source>
</evidence>
<dbReference type="RefSeq" id="XP_043035668.1">
    <property type="nucleotide sequence ID" value="XM_043179497.1"/>
</dbReference>
<dbReference type="AlphaFoldDB" id="A0A9P7VJA6"/>
<evidence type="ECO:0000256" key="6">
    <source>
        <dbReference type="ARBA" id="ARBA00022840"/>
    </source>
</evidence>
<keyword evidence="5" id="KW-0418">Kinase</keyword>
<keyword evidence="10" id="KW-1185">Reference proteome</keyword>
<dbReference type="GO" id="GO:0050684">
    <property type="term" value="P:regulation of mRNA processing"/>
    <property type="evidence" value="ECO:0007669"/>
    <property type="project" value="TreeGrafter"/>
</dbReference>
<organism evidence="9 10">
    <name type="scientific">Guyanagaster necrorhizus</name>
    <dbReference type="NCBI Taxonomy" id="856835"/>
    <lineage>
        <taxon>Eukaryota</taxon>
        <taxon>Fungi</taxon>
        <taxon>Dikarya</taxon>
        <taxon>Basidiomycota</taxon>
        <taxon>Agaricomycotina</taxon>
        <taxon>Agaricomycetes</taxon>
        <taxon>Agaricomycetidae</taxon>
        <taxon>Agaricales</taxon>
        <taxon>Marasmiineae</taxon>
        <taxon>Physalacriaceae</taxon>
        <taxon>Guyanagaster</taxon>
    </lineage>
</organism>
<dbReference type="GO" id="GO:0000245">
    <property type="term" value="P:spliceosomal complex assembly"/>
    <property type="evidence" value="ECO:0007669"/>
    <property type="project" value="TreeGrafter"/>
</dbReference>
<dbReference type="OrthoDB" id="5979581at2759"/>
<reference evidence="9" key="1">
    <citation type="submission" date="2020-11" db="EMBL/GenBank/DDBJ databases">
        <title>Adaptations for nitrogen fixation in a non-lichenized fungal sporocarp promotes dispersal by wood-feeding termites.</title>
        <authorList>
            <consortium name="DOE Joint Genome Institute"/>
            <person name="Koch R.A."/>
            <person name="Yoon G."/>
            <person name="Arayal U."/>
            <person name="Lail K."/>
            <person name="Amirebrahimi M."/>
            <person name="Labutti K."/>
            <person name="Lipzen A."/>
            <person name="Riley R."/>
            <person name="Barry K."/>
            <person name="Henrissat B."/>
            <person name="Grigoriev I.V."/>
            <person name="Herr J.R."/>
            <person name="Aime M.C."/>
        </authorList>
    </citation>
    <scope>NUCLEOTIDE SEQUENCE</scope>
    <source>
        <strain evidence="9">MCA 3950</strain>
    </source>
</reference>
<dbReference type="Proteomes" id="UP000812287">
    <property type="component" value="Unassembled WGS sequence"/>
</dbReference>
<dbReference type="InterPro" id="IPR051334">
    <property type="entry name" value="SRPK"/>
</dbReference>
<dbReference type="EC" id="2.7.11.1" evidence="1"/>
<dbReference type="PANTHER" id="PTHR47634:SF9">
    <property type="entry name" value="PROTEIN KINASE DOMAIN-CONTAINING PROTEIN-RELATED"/>
    <property type="match status" value="1"/>
</dbReference>
<dbReference type="GeneID" id="66101791"/>
<evidence type="ECO:0000256" key="2">
    <source>
        <dbReference type="ARBA" id="ARBA00022527"/>
    </source>
</evidence>
<proteinExistence type="predicted"/>
<dbReference type="EMBL" id="MU250553">
    <property type="protein sequence ID" value="KAG7442168.1"/>
    <property type="molecule type" value="Genomic_DNA"/>
</dbReference>
<dbReference type="SUPFAM" id="SSF56112">
    <property type="entry name" value="Protein kinase-like (PK-like)"/>
    <property type="match status" value="1"/>
</dbReference>
<evidence type="ECO:0000256" key="7">
    <source>
        <dbReference type="ARBA" id="ARBA00047899"/>
    </source>
</evidence>
<keyword evidence="4" id="KW-0547">Nucleotide-binding</keyword>
<dbReference type="GO" id="GO:0005524">
    <property type="term" value="F:ATP binding"/>
    <property type="evidence" value="ECO:0007669"/>
    <property type="project" value="UniProtKB-KW"/>
</dbReference>
<keyword evidence="2" id="KW-0723">Serine/threonine-protein kinase</keyword>
<dbReference type="Gene3D" id="1.10.510.10">
    <property type="entry name" value="Transferase(Phosphotransferase) domain 1"/>
    <property type="match status" value="1"/>
</dbReference>
<comment type="catalytic activity">
    <reaction evidence="7">
        <text>L-threonyl-[protein] + ATP = O-phospho-L-threonyl-[protein] + ADP + H(+)</text>
        <dbReference type="Rhea" id="RHEA:46608"/>
        <dbReference type="Rhea" id="RHEA-COMP:11060"/>
        <dbReference type="Rhea" id="RHEA-COMP:11605"/>
        <dbReference type="ChEBI" id="CHEBI:15378"/>
        <dbReference type="ChEBI" id="CHEBI:30013"/>
        <dbReference type="ChEBI" id="CHEBI:30616"/>
        <dbReference type="ChEBI" id="CHEBI:61977"/>
        <dbReference type="ChEBI" id="CHEBI:456216"/>
        <dbReference type="EC" id="2.7.11.1"/>
    </reaction>
</comment>
<name>A0A9P7VJA6_9AGAR</name>
<keyword evidence="6" id="KW-0067">ATP-binding</keyword>
<evidence type="ECO:0000256" key="4">
    <source>
        <dbReference type="ARBA" id="ARBA00022741"/>
    </source>
</evidence>
<comment type="caution">
    <text evidence="9">The sequence shown here is derived from an EMBL/GenBank/DDBJ whole genome shotgun (WGS) entry which is preliminary data.</text>
</comment>
<evidence type="ECO:0000256" key="3">
    <source>
        <dbReference type="ARBA" id="ARBA00022679"/>
    </source>
</evidence>
<dbReference type="PANTHER" id="PTHR47634">
    <property type="entry name" value="PROTEIN KINASE DOMAIN-CONTAINING PROTEIN-RELATED"/>
    <property type="match status" value="1"/>
</dbReference>
<dbReference type="Gene3D" id="3.30.200.20">
    <property type="entry name" value="Phosphorylase Kinase, domain 1"/>
    <property type="match status" value="2"/>
</dbReference>
<protein>
    <recommendedName>
        <fullName evidence="1">non-specific serine/threonine protein kinase</fullName>
        <ecNumber evidence="1">2.7.11.1</ecNumber>
    </recommendedName>
</protein>
<dbReference type="InterPro" id="IPR011009">
    <property type="entry name" value="Kinase-like_dom_sf"/>
</dbReference>
<keyword evidence="3" id="KW-0808">Transferase</keyword>
<evidence type="ECO:0000313" key="9">
    <source>
        <dbReference type="EMBL" id="KAG7442168.1"/>
    </source>
</evidence>
<evidence type="ECO:0000256" key="5">
    <source>
        <dbReference type="ARBA" id="ARBA00022777"/>
    </source>
</evidence>
<gene>
    <name evidence="9" type="ORF">BT62DRAFT_1079492</name>
</gene>
<evidence type="ECO:0000313" key="10">
    <source>
        <dbReference type="Proteomes" id="UP000812287"/>
    </source>
</evidence>
<dbReference type="GO" id="GO:0004674">
    <property type="term" value="F:protein serine/threonine kinase activity"/>
    <property type="evidence" value="ECO:0007669"/>
    <property type="project" value="UniProtKB-KW"/>
</dbReference>
<accession>A0A9P7VJA6</accession>